<evidence type="ECO:0000256" key="1">
    <source>
        <dbReference type="ARBA" id="ARBA00008791"/>
    </source>
</evidence>
<evidence type="ECO:0000313" key="4">
    <source>
        <dbReference type="Proteomes" id="UP000646776"/>
    </source>
</evidence>
<dbReference type="Gene3D" id="3.40.50.620">
    <property type="entry name" value="HUPs"/>
    <property type="match status" value="1"/>
</dbReference>
<sequence>MFQRILVAVDATPARHAVVRLAGGLASLTGAEVRVVHVVASAATLAAVVPLEGDDEAKAVLDDAVTALRERGVAAEATLATGLTTQIATTIAEAADLFDADLLVLGPHHRSLVETFFTPRVSDTVAHGSTRAVLLAPEKPAED</sequence>
<comment type="caution">
    <text evidence="3">The sequence shown here is derived from an EMBL/GenBank/DDBJ whole genome shotgun (WGS) entry which is preliminary data.</text>
</comment>
<gene>
    <name evidence="3" type="ORF">GCM10010226_05230</name>
</gene>
<accession>A0A918H1V7</accession>
<dbReference type="InterPro" id="IPR006016">
    <property type="entry name" value="UspA"/>
</dbReference>
<dbReference type="EMBL" id="BMSA01000001">
    <property type="protein sequence ID" value="GGT32023.1"/>
    <property type="molecule type" value="Genomic_DNA"/>
</dbReference>
<dbReference type="PANTHER" id="PTHR46268:SF6">
    <property type="entry name" value="UNIVERSAL STRESS PROTEIN UP12"/>
    <property type="match status" value="1"/>
</dbReference>
<evidence type="ECO:0000259" key="2">
    <source>
        <dbReference type="Pfam" id="PF00582"/>
    </source>
</evidence>
<dbReference type="InterPro" id="IPR014729">
    <property type="entry name" value="Rossmann-like_a/b/a_fold"/>
</dbReference>
<dbReference type="PANTHER" id="PTHR46268">
    <property type="entry name" value="STRESS RESPONSE PROTEIN NHAX"/>
    <property type="match status" value="1"/>
</dbReference>
<feature type="domain" description="UspA" evidence="2">
    <location>
        <begin position="1"/>
        <end position="136"/>
    </location>
</feature>
<reference evidence="3" key="1">
    <citation type="journal article" date="2014" name="Int. J. Syst. Evol. Microbiol.">
        <title>Complete genome sequence of Corynebacterium casei LMG S-19264T (=DSM 44701T), isolated from a smear-ripened cheese.</title>
        <authorList>
            <consortium name="US DOE Joint Genome Institute (JGI-PGF)"/>
            <person name="Walter F."/>
            <person name="Albersmeier A."/>
            <person name="Kalinowski J."/>
            <person name="Ruckert C."/>
        </authorList>
    </citation>
    <scope>NUCLEOTIDE SEQUENCE</scope>
    <source>
        <strain evidence="3">JCM 4125</strain>
    </source>
</reference>
<protein>
    <submittedName>
        <fullName evidence="3">Universal stress protein</fullName>
    </submittedName>
</protein>
<organism evidence="3 4">
    <name type="scientific">Streptomyces phaeofaciens</name>
    <dbReference type="NCBI Taxonomy" id="68254"/>
    <lineage>
        <taxon>Bacteria</taxon>
        <taxon>Bacillati</taxon>
        <taxon>Actinomycetota</taxon>
        <taxon>Actinomycetes</taxon>
        <taxon>Kitasatosporales</taxon>
        <taxon>Streptomycetaceae</taxon>
        <taxon>Streptomyces</taxon>
    </lineage>
</organism>
<dbReference type="Pfam" id="PF00582">
    <property type="entry name" value="Usp"/>
    <property type="match status" value="1"/>
</dbReference>
<dbReference type="AlphaFoldDB" id="A0A918H1V7"/>
<keyword evidence="4" id="KW-1185">Reference proteome</keyword>
<dbReference type="Proteomes" id="UP000646776">
    <property type="component" value="Unassembled WGS sequence"/>
</dbReference>
<dbReference type="CDD" id="cd00293">
    <property type="entry name" value="USP-like"/>
    <property type="match status" value="1"/>
</dbReference>
<dbReference type="RefSeq" id="WP_189706973.1">
    <property type="nucleotide sequence ID" value="NZ_BMSA01000001.1"/>
</dbReference>
<reference evidence="3" key="2">
    <citation type="submission" date="2020-09" db="EMBL/GenBank/DDBJ databases">
        <authorList>
            <person name="Sun Q."/>
            <person name="Ohkuma M."/>
        </authorList>
    </citation>
    <scope>NUCLEOTIDE SEQUENCE</scope>
    <source>
        <strain evidence="3">JCM 4125</strain>
    </source>
</reference>
<name>A0A918H1V7_9ACTN</name>
<comment type="similarity">
    <text evidence="1">Belongs to the universal stress protein A family.</text>
</comment>
<proteinExistence type="inferred from homology"/>
<evidence type="ECO:0000313" key="3">
    <source>
        <dbReference type="EMBL" id="GGT32023.1"/>
    </source>
</evidence>
<dbReference type="SUPFAM" id="SSF52402">
    <property type="entry name" value="Adenine nucleotide alpha hydrolases-like"/>
    <property type="match status" value="1"/>
</dbReference>